<feature type="transmembrane region" description="Helical" evidence="2">
    <location>
        <begin position="121"/>
        <end position="150"/>
    </location>
</feature>
<comment type="caution">
    <text evidence="3">The sequence shown here is derived from an EMBL/GenBank/DDBJ whole genome shotgun (WGS) entry which is preliminary data.</text>
</comment>
<feature type="transmembrane region" description="Helical" evidence="2">
    <location>
        <begin position="84"/>
        <end position="101"/>
    </location>
</feature>
<proteinExistence type="predicted"/>
<evidence type="ECO:0000313" key="4">
    <source>
        <dbReference type="Proteomes" id="UP000192596"/>
    </source>
</evidence>
<feature type="region of interest" description="Disordered" evidence="1">
    <location>
        <begin position="204"/>
        <end position="225"/>
    </location>
</feature>
<accession>A0A1V8T8F6</accession>
<feature type="compositionally biased region" description="Basic and acidic residues" evidence="1">
    <location>
        <begin position="167"/>
        <end position="176"/>
    </location>
</feature>
<keyword evidence="2" id="KW-0472">Membrane</keyword>
<name>A0A1V8T8F6_9PEZI</name>
<evidence type="ECO:0000256" key="1">
    <source>
        <dbReference type="SAM" id="MobiDB-lite"/>
    </source>
</evidence>
<gene>
    <name evidence="3" type="ORF">B0A48_07316</name>
</gene>
<evidence type="ECO:0000313" key="3">
    <source>
        <dbReference type="EMBL" id="OQO07619.1"/>
    </source>
</evidence>
<feature type="region of interest" description="Disordered" evidence="1">
    <location>
        <begin position="167"/>
        <end position="188"/>
    </location>
</feature>
<reference evidence="4" key="1">
    <citation type="submission" date="2017-03" db="EMBL/GenBank/DDBJ databases">
        <title>Genomes of endolithic fungi from Antarctica.</title>
        <authorList>
            <person name="Coleine C."/>
            <person name="Masonjones S."/>
            <person name="Stajich J.E."/>
        </authorList>
    </citation>
    <scope>NUCLEOTIDE SEQUENCE [LARGE SCALE GENOMIC DNA]</scope>
    <source>
        <strain evidence="4">CCFEE 5527</strain>
    </source>
</reference>
<dbReference type="InParanoid" id="A0A1V8T8F6"/>
<dbReference type="Proteomes" id="UP000192596">
    <property type="component" value="Unassembled WGS sequence"/>
</dbReference>
<feature type="transmembrane region" description="Helical" evidence="2">
    <location>
        <begin position="28"/>
        <end position="50"/>
    </location>
</feature>
<evidence type="ECO:0000256" key="2">
    <source>
        <dbReference type="SAM" id="Phobius"/>
    </source>
</evidence>
<organism evidence="3 4">
    <name type="scientific">Cryoendolithus antarcticus</name>
    <dbReference type="NCBI Taxonomy" id="1507870"/>
    <lineage>
        <taxon>Eukaryota</taxon>
        <taxon>Fungi</taxon>
        <taxon>Dikarya</taxon>
        <taxon>Ascomycota</taxon>
        <taxon>Pezizomycotina</taxon>
        <taxon>Dothideomycetes</taxon>
        <taxon>Dothideomycetidae</taxon>
        <taxon>Cladosporiales</taxon>
        <taxon>Cladosporiaceae</taxon>
        <taxon>Cryoendolithus</taxon>
    </lineage>
</organism>
<keyword evidence="2" id="KW-1133">Transmembrane helix</keyword>
<dbReference type="EMBL" id="NAJO01000014">
    <property type="protein sequence ID" value="OQO07619.1"/>
    <property type="molecule type" value="Genomic_DNA"/>
</dbReference>
<sequence length="225" mass="24764">MDQSANTITSASSNRDTLHIALDALGDAAAGASIWILATVSLYMMSYGFAKYTLLLRKGFYILFGYDRRVLDHRDSALEGPKSLSFLTGLGLYLLAAYKFIMPTTTWDEHIVVVLKGLGFWALGLLALASTPAKLMVLLVLCARCFSYACRGLYGWRRARSGPDHGMELEEQRQESIEDTGSEGESITLPWLESMRKGPCAYLLTDPGSDRSQDLEVPAPVLLRG</sequence>
<dbReference type="AlphaFoldDB" id="A0A1V8T8F6"/>
<keyword evidence="2" id="KW-0812">Transmembrane</keyword>
<protein>
    <submittedName>
        <fullName evidence="3">Uncharacterized protein</fullName>
    </submittedName>
</protein>
<keyword evidence="4" id="KW-1185">Reference proteome</keyword>